<feature type="region of interest" description="Disordered" evidence="1">
    <location>
        <begin position="85"/>
        <end position="127"/>
    </location>
</feature>
<evidence type="ECO:0000256" key="2">
    <source>
        <dbReference type="SAM" id="Phobius"/>
    </source>
</evidence>
<dbReference type="RefSeq" id="XP_029221934.1">
    <property type="nucleotide sequence ID" value="XM_029359021.1"/>
</dbReference>
<dbReference type="AlphaFoldDB" id="A0A2A9MIX2"/>
<comment type="caution">
    <text evidence="3">The sequence shown here is derived from an EMBL/GenBank/DDBJ whole genome shotgun (WGS) entry which is preliminary data.</text>
</comment>
<feature type="transmembrane region" description="Helical" evidence="2">
    <location>
        <begin position="54"/>
        <end position="76"/>
    </location>
</feature>
<dbReference type="GeneID" id="40305329"/>
<organism evidence="3 4">
    <name type="scientific">Besnoitia besnoiti</name>
    <name type="common">Apicomplexan protozoan</name>
    <dbReference type="NCBI Taxonomy" id="94643"/>
    <lineage>
        <taxon>Eukaryota</taxon>
        <taxon>Sar</taxon>
        <taxon>Alveolata</taxon>
        <taxon>Apicomplexa</taxon>
        <taxon>Conoidasida</taxon>
        <taxon>Coccidia</taxon>
        <taxon>Eucoccidiorida</taxon>
        <taxon>Eimeriorina</taxon>
        <taxon>Sarcocystidae</taxon>
        <taxon>Besnoitia</taxon>
    </lineage>
</organism>
<sequence length="282" mass="30636">MTLPWQALATLWDTIRHFLSHVFARAVFWKTSLYGQIRFQLLAVKDELIENQNIVFALLGSTVVVLILAKVILWWLGLDGDEPSDSPAGKLRRSAQAVTPEKAAQAVTETAEAAPKASPAPSSSSPRVFPAVAVKQEAFPEQLLLPPSQRRLLHRAGLAARASGAGSEGGEASSSRARGRSRTSHEEAAAESPQVRLREASVRKSRKKPREESEKPLKAKAGRLAVRALSSSRAGSKVSKKKDAVEARVTRTRSGRVSKPTPLFSGIITWEGNRPVIDLTQE</sequence>
<name>A0A2A9MIX2_BESBE</name>
<dbReference type="EMBL" id="NWUJ01000001">
    <property type="protein sequence ID" value="PFH37925.1"/>
    <property type="molecule type" value="Genomic_DNA"/>
</dbReference>
<dbReference type="Proteomes" id="UP000224006">
    <property type="component" value="Chromosome I"/>
</dbReference>
<protein>
    <recommendedName>
        <fullName evidence="5">Transmembrane protein</fullName>
    </recommendedName>
</protein>
<keyword evidence="2" id="KW-0812">Transmembrane</keyword>
<evidence type="ECO:0000313" key="3">
    <source>
        <dbReference type="EMBL" id="PFH37925.1"/>
    </source>
</evidence>
<evidence type="ECO:0008006" key="5">
    <source>
        <dbReference type="Google" id="ProtNLM"/>
    </source>
</evidence>
<dbReference type="KEGG" id="bbes:BESB_002660"/>
<accession>A0A2A9MIX2</accession>
<feature type="compositionally biased region" description="Low complexity" evidence="1">
    <location>
        <begin position="158"/>
        <end position="176"/>
    </location>
</feature>
<keyword evidence="4" id="KW-1185">Reference proteome</keyword>
<reference evidence="3 4" key="1">
    <citation type="submission" date="2017-09" db="EMBL/GenBank/DDBJ databases">
        <title>Genome sequencing of Besnoitia besnoiti strain Bb-Ger1.</title>
        <authorList>
            <person name="Schares G."/>
            <person name="Venepally P."/>
            <person name="Lorenzi H.A."/>
        </authorList>
    </citation>
    <scope>NUCLEOTIDE SEQUENCE [LARGE SCALE GENOMIC DNA]</scope>
    <source>
        <strain evidence="3 4">Bb-Ger1</strain>
    </source>
</reference>
<keyword evidence="2" id="KW-0472">Membrane</keyword>
<dbReference type="VEuPathDB" id="ToxoDB:BESB_002660"/>
<evidence type="ECO:0000313" key="4">
    <source>
        <dbReference type="Proteomes" id="UP000224006"/>
    </source>
</evidence>
<proteinExistence type="predicted"/>
<feature type="region of interest" description="Disordered" evidence="1">
    <location>
        <begin position="158"/>
        <end position="261"/>
    </location>
</feature>
<dbReference type="OrthoDB" id="331554at2759"/>
<gene>
    <name evidence="3" type="ORF">BESB_002660</name>
</gene>
<evidence type="ECO:0000256" key="1">
    <source>
        <dbReference type="SAM" id="MobiDB-lite"/>
    </source>
</evidence>
<feature type="compositionally biased region" description="Low complexity" evidence="1">
    <location>
        <begin position="103"/>
        <end position="127"/>
    </location>
</feature>
<keyword evidence="2" id="KW-1133">Transmembrane helix</keyword>